<dbReference type="InterPro" id="IPR001806">
    <property type="entry name" value="Small_GTPase"/>
</dbReference>
<dbReference type="NCBIfam" id="TIGR00231">
    <property type="entry name" value="small_GTP"/>
    <property type="match status" value="1"/>
</dbReference>
<keyword evidence="1" id="KW-0547">Nucleotide-binding</keyword>
<organism evidence="3 4">
    <name type="scientific">Saccoglossus kowalevskii</name>
    <name type="common">Acorn worm</name>
    <dbReference type="NCBI Taxonomy" id="10224"/>
    <lineage>
        <taxon>Eukaryota</taxon>
        <taxon>Metazoa</taxon>
        <taxon>Hemichordata</taxon>
        <taxon>Enteropneusta</taxon>
        <taxon>Harrimaniidae</taxon>
        <taxon>Saccoglossus</taxon>
    </lineage>
</organism>
<proteinExistence type="predicted"/>
<evidence type="ECO:0000256" key="1">
    <source>
        <dbReference type="ARBA" id="ARBA00022741"/>
    </source>
</evidence>
<dbReference type="CDD" id="cd04131">
    <property type="entry name" value="Rnd"/>
    <property type="match status" value="1"/>
</dbReference>
<keyword evidence="2" id="KW-0342">GTP-binding</keyword>
<dbReference type="RefSeq" id="XP_006821070.1">
    <property type="nucleotide sequence ID" value="XM_006821007.1"/>
</dbReference>
<dbReference type="Gene3D" id="3.40.50.300">
    <property type="entry name" value="P-loop containing nucleotide triphosphate hydrolases"/>
    <property type="match status" value="1"/>
</dbReference>
<dbReference type="PROSITE" id="PS51420">
    <property type="entry name" value="RHO"/>
    <property type="match status" value="1"/>
</dbReference>
<dbReference type="InterPro" id="IPR003578">
    <property type="entry name" value="Small_GTPase_Rho"/>
</dbReference>
<evidence type="ECO:0000313" key="3">
    <source>
        <dbReference type="Proteomes" id="UP000694865"/>
    </source>
</evidence>
<reference evidence="4" key="1">
    <citation type="submission" date="2025-08" db="UniProtKB">
        <authorList>
            <consortium name="RefSeq"/>
        </authorList>
    </citation>
    <scope>IDENTIFICATION</scope>
    <source>
        <tissue evidence="4">Testes</tissue>
    </source>
</reference>
<accession>A0ABM0MM29</accession>
<dbReference type="InterPro" id="IPR027417">
    <property type="entry name" value="P-loop_NTPase"/>
</dbReference>
<protein>
    <submittedName>
        <fullName evidence="4">Rho-related GTP-binding protein RhoN-like</fullName>
    </submittedName>
</protein>
<dbReference type="Pfam" id="PF00071">
    <property type="entry name" value="Ras"/>
    <property type="match status" value="1"/>
</dbReference>
<dbReference type="Proteomes" id="UP000694865">
    <property type="component" value="Unplaced"/>
</dbReference>
<evidence type="ECO:0000313" key="4">
    <source>
        <dbReference type="RefSeq" id="XP_006821070.1"/>
    </source>
</evidence>
<dbReference type="InterPro" id="IPR005225">
    <property type="entry name" value="Small_GTP-bd"/>
</dbReference>
<dbReference type="PANTHER" id="PTHR24072">
    <property type="entry name" value="RHO FAMILY GTPASE"/>
    <property type="match status" value="1"/>
</dbReference>
<dbReference type="PRINTS" id="PR00449">
    <property type="entry name" value="RASTRNSFRMNG"/>
</dbReference>
<dbReference type="PROSITE" id="PS51421">
    <property type="entry name" value="RAS"/>
    <property type="match status" value="1"/>
</dbReference>
<name>A0ABM0MM29_SACKO</name>
<dbReference type="SMART" id="SM00174">
    <property type="entry name" value="RHO"/>
    <property type="match status" value="1"/>
</dbReference>
<evidence type="ECO:0000256" key="2">
    <source>
        <dbReference type="ARBA" id="ARBA00023134"/>
    </source>
</evidence>
<dbReference type="GeneID" id="100370822"/>
<sequence length="247" mass="27508">MSHRRSVIIEQTGCKILLVGDSRCGKSSLLKVFVKESFTEVYVPTIFDNSTASFEVEKYRIDLSLWDTSGCTEYDNVRPLSYTETDCVVVCYDISVPESLDNVVDKWFPEVRRCGSAGIPIILVGCKMDLRNDIHTITELAQKRQITLTHEKGIQVAKQIGAAAFVECSAKNSRSSVNELFEIATLSSLGKLSLHKSLKGLPSHTRSLSFRRKKSTGDLTHHKLRVKSTVLQTSTDSSKLNKSCVVM</sequence>
<dbReference type="SMART" id="SM00173">
    <property type="entry name" value="RAS"/>
    <property type="match status" value="1"/>
</dbReference>
<gene>
    <name evidence="4" type="primary">LOC100370822</name>
</gene>
<dbReference type="SMART" id="SM00175">
    <property type="entry name" value="RAB"/>
    <property type="match status" value="1"/>
</dbReference>
<keyword evidence="3" id="KW-1185">Reference proteome</keyword>
<dbReference type="SUPFAM" id="SSF52540">
    <property type="entry name" value="P-loop containing nucleoside triphosphate hydrolases"/>
    <property type="match status" value="1"/>
</dbReference>
<dbReference type="PROSITE" id="PS51419">
    <property type="entry name" value="RAB"/>
    <property type="match status" value="1"/>
</dbReference>